<evidence type="ECO:0000313" key="10">
    <source>
        <dbReference type="EMBL" id="RZN63048.1"/>
    </source>
</evidence>
<gene>
    <name evidence="8" type="primary">nadK</name>
    <name evidence="9" type="ORF">D6D85_07740</name>
    <name evidence="10" type="ORF">EF810_01500</name>
</gene>
<dbReference type="GO" id="GO:0046872">
    <property type="term" value="F:metal ion binding"/>
    <property type="evidence" value="ECO:0007669"/>
    <property type="project" value="UniProtKB-UniRule"/>
</dbReference>
<evidence type="ECO:0000256" key="8">
    <source>
        <dbReference type="HAMAP-Rule" id="MF_00361"/>
    </source>
</evidence>
<organism evidence="9 11">
    <name type="scientific">Candidatus Methanodesulfokora washburnensis</name>
    <dbReference type="NCBI Taxonomy" id="2478471"/>
    <lineage>
        <taxon>Archaea</taxon>
        <taxon>Thermoproteota</taxon>
        <taxon>Candidatus Korarchaeia</taxon>
        <taxon>Candidatus Korarchaeia incertae sedis</taxon>
        <taxon>Candidatus Methanodesulfokora</taxon>
    </lineage>
</organism>
<dbReference type="GO" id="GO:0003951">
    <property type="term" value="F:NAD+ kinase activity"/>
    <property type="evidence" value="ECO:0007669"/>
    <property type="project" value="UniProtKB-UniRule"/>
</dbReference>
<comment type="cofactor">
    <cofactor evidence="8">
        <name>a divalent metal cation</name>
        <dbReference type="ChEBI" id="CHEBI:60240"/>
    </cofactor>
</comment>
<evidence type="ECO:0000313" key="12">
    <source>
        <dbReference type="Proteomes" id="UP000316217"/>
    </source>
</evidence>
<dbReference type="OrthoDB" id="77798at2157"/>
<comment type="catalytic activity">
    <reaction evidence="8">
        <text>NAD(+) + ATP = ADP + NADP(+) + H(+)</text>
        <dbReference type="Rhea" id="RHEA:18629"/>
        <dbReference type="ChEBI" id="CHEBI:15378"/>
        <dbReference type="ChEBI" id="CHEBI:30616"/>
        <dbReference type="ChEBI" id="CHEBI:57540"/>
        <dbReference type="ChEBI" id="CHEBI:58349"/>
        <dbReference type="ChEBI" id="CHEBI:456216"/>
        <dbReference type="EC" id="2.7.1.23"/>
    </reaction>
</comment>
<feature type="binding site" evidence="8">
    <location>
        <begin position="57"/>
        <end position="58"/>
    </location>
    <ligand>
        <name>NAD(+)</name>
        <dbReference type="ChEBI" id="CHEBI:57540"/>
    </ligand>
</feature>
<comment type="caution">
    <text evidence="8">Lacks conserved residue(s) required for the propagation of feature annotation.</text>
</comment>
<dbReference type="Proteomes" id="UP000316217">
    <property type="component" value="Unassembled WGS sequence"/>
</dbReference>
<feature type="binding site" evidence="8">
    <location>
        <position position="188"/>
    </location>
    <ligand>
        <name>NAD(+)</name>
        <dbReference type="ChEBI" id="CHEBI:57540"/>
    </ligand>
</feature>
<evidence type="ECO:0000256" key="3">
    <source>
        <dbReference type="ARBA" id="ARBA00022741"/>
    </source>
</evidence>
<evidence type="ECO:0000256" key="2">
    <source>
        <dbReference type="ARBA" id="ARBA00022679"/>
    </source>
</evidence>
<dbReference type="RefSeq" id="WP_125671435.1">
    <property type="nucleotide sequence ID" value="NZ_RCOS01000087.1"/>
</dbReference>
<evidence type="ECO:0000313" key="11">
    <source>
        <dbReference type="Proteomes" id="UP000277582"/>
    </source>
</evidence>
<dbReference type="GO" id="GO:0005524">
    <property type="term" value="F:ATP binding"/>
    <property type="evidence" value="ECO:0007669"/>
    <property type="project" value="UniProtKB-KW"/>
</dbReference>
<dbReference type="PANTHER" id="PTHR20275">
    <property type="entry name" value="NAD KINASE"/>
    <property type="match status" value="1"/>
</dbReference>
<keyword evidence="7 8" id="KW-0520">NAD</keyword>
<keyword evidence="6 8" id="KW-0521">NADP</keyword>
<dbReference type="InterPro" id="IPR016064">
    <property type="entry name" value="NAD/diacylglycerol_kinase_sf"/>
</dbReference>
<protein>
    <recommendedName>
        <fullName evidence="8">NAD kinase</fullName>
        <ecNumber evidence="8">2.7.1.23</ecNumber>
    </recommendedName>
    <alternativeName>
        <fullName evidence="8">ATP-dependent NAD kinase</fullName>
    </alternativeName>
</protein>
<evidence type="ECO:0000256" key="6">
    <source>
        <dbReference type="ARBA" id="ARBA00022857"/>
    </source>
</evidence>
<dbReference type="AlphaFoldDB" id="A0A429GLL3"/>
<evidence type="ECO:0000256" key="7">
    <source>
        <dbReference type="ARBA" id="ARBA00023027"/>
    </source>
</evidence>
<comment type="subcellular location">
    <subcellularLocation>
        <location evidence="8">Cytoplasm</location>
    </subcellularLocation>
</comment>
<dbReference type="PANTHER" id="PTHR20275:SF43">
    <property type="entry name" value="BIFUNCTIONAL NADP PHOSPHATASE_NAD KINASE"/>
    <property type="match status" value="1"/>
</dbReference>
<reference evidence="9 11" key="1">
    <citation type="submission" date="2018-10" db="EMBL/GenBank/DDBJ databases">
        <title>Co-occurring genomic capacity for anaerobic methane metabolism and dissimilatory sulfite reduction discovered in the Korarchaeota.</title>
        <authorList>
            <person name="Mckay L.J."/>
            <person name="Dlakic M."/>
            <person name="Fields M.W."/>
            <person name="Delmont T.O."/>
            <person name="Eren A.M."/>
            <person name="Jay Z.J."/>
            <person name="Klingelsmith K.B."/>
            <person name="Rusch D.B."/>
            <person name="Inskeep W.P."/>
        </authorList>
    </citation>
    <scope>NUCLEOTIDE SEQUENCE [LARGE SCALE GENOMIC DNA]</scope>
    <source>
        <strain evidence="9 11">MDKW</strain>
    </source>
</reference>
<dbReference type="Proteomes" id="UP000277582">
    <property type="component" value="Unassembled WGS sequence"/>
</dbReference>
<dbReference type="HAMAP" id="MF_00361">
    <property type="entry name" value="NAD_kinase"/>
    <property type="match status" value="1"/>
</dbReference>
<feature type="binding site" evidence="8">
    <location>
        <position position="134"/>
    </location>
    <ligand>
        <name>NAD(+)</name>
        <dbReference type="ChEBI" id="CHEBI:57540"/>
    </ligand>
</feature>
<dbReference type="GO" id="GO:0019674">
    <property type="term" value="P:NAD+ metabolic process"/>
    <property type="evidence" value="ECO:0007669"/>
    <property type="project" value="InterPro"/>
</dbReference>
<keyword evidence="3 8" id="KW-0547">Nucleotide-binding</keyword>
<dbReference type="SUPFAM" id="SSF111331">
    <property type="entry name" value="NAD kinase/diacylglycerol kinase-like"/>
    <property type="match status" value="1"/>
</dbReference>
<comment type="similarity">
    <text evidence="8">Belongs to the NAD kinase family.</text>
</comment>
<dbReference type="InterPro" id="IPR017438">
    <property type="entry name" value="ATP-NAD_kinase_N"/>
</dbReference>
<keyword evidence="4 8" id="KW-0418">Kinase</keyword>
<keyword evidence="5 8" id="KW-0067">ATP-binding</keyword>
<feature type="active site" description="Proton acceptor" evidence="8">
    <location>
        <position position="57"/>
    </location>
</feature>
<dbReference type="Gene3D" id="2.60.200.30">
    <property type="entry name" value="Probable inorganic polyphosphate/atp-NAD kinase, domain 2"/>
    <property type="match status" value="1"/>
</dbReference>
<dbReference type="EMBL" id="RCOS01000087">
    <property type="protein sequence ID" value="RSN74730.1"/>
    <property type="molecule type" value="Genomic_DNA"/>
</dbReference>
<reference evidence="10 12" key="2">
    <citation type="journal article" date="2019" name="Nat. Microbiol.">
        <title>Wide diversity of methane and short-chain alkane metabolisms in uncultured archaea.</title>
        <authorList>
            <person name="Borrel G."/>
            <person name="Adam P.S."/>
            <person name="McKay L.J."/>
            <person name="Chen L.X."/>
            <person name="Sierra-Garcia I.N."/>
            <person name="Sieber C.M."/>
            <person name="Letourneur Q."/>
            <person name="Ghozlane A."/>
            <person name="Andersen G.L."/>
            <person name="Li W.J."/>
            <person name="Hallam S.J."/>
            <person name="Muyzer G."/>
            <person name="de Oliveira V.M."/>
            <person name="Inskeep W.P."/>
            <person name="Banfield J.F."/>
            <person name="Gribaldo S."/>
        </authorList>
    </citation>
    <scope>NUCLEOTIDE SEQUENCE [LARGE SCALE GENOMIC DNA]</scope>
    <source>
        <strain evidence="10">NM4</strain>
    </source>
</reference>
<proteinExistence type="inferred from homology"/>
<dbReference type="GO" id="GO:0005737">
    <property type="term" value="C:cytoplasm"/>
    <property type="evidence" value="ECO:0007669"/>
    <property type="project" value="UniProtKB-SubCell"/>
</dbReference>
<accession>A0A429GLL3</accession>
<evidence type="ECO:0000256" key="1">
    <source>
        <dbReference type="ARBA" id="ARBA00022490"/>
    </source>
</evidence>
<feature type="binding site" evidence="8">
    <location>
        <position position="153"/>
    </location>
    <ligand>
        <name>NAD(+)</name>
        <dbReference type="ChEBI" id="CHEBI:57540"/>
    </ligand>
</feature>
<dbReference type="Pfam" id="PF20143">
    <property type="entry name" value="NAD_kinase_C"/>
    <property type="match status" value="1"/>
</dbReference>
<keyword evidence="2 8" id="KW-0808">Transferase</keyword>
<feature type="binding site" evidence="8">
    <location>
        <begin position="123"/>
        <end position="124"/>
    </location>
    <ligand>
        <name>NAD(+)</name>
        <dbReference type="ChEBI" id="CHEBI:57540"/>
    </ligand>
</feature>
<name>A0A429GLL3_9CREN</name>
<keyword evidence="11" id="KW-1185">Reference proteome</keyword>
<evidence type="ECO:0000313" key="9">
    <source>
        <dbReference type="EMBL" id="RSN74730.1"/>
    </source>
</evidence>
<dbReference type="InterPro" id="IPR017437">
    <property type="entry name" value="ATP-NAD_kinase_PpnK-typ_C"/>
</dbReference>
<sequence>MRIEKGKPANNIFLTIRPDFSGLNEIEESVRRMLSEADVHIVEDPLEADVIIAIGGDGTFLEAVHESSGNVPVIGVKNGTYGTLMELNHENIADGLRRIVRGEYFVMIVPSVEAKNLKEKAFNEILLTNQEKGKSMKVELYVEGERINSFIADGIVAATPMGSWAYSLSLNGPILDPRVNAMILAYIAPWPPSSEIPLNPIVVPEGVEITISSDSEMMVVPDGVYRGLTAREVILSLASEGFMLATLSDDPRYFYRRIINRVRKKAELHNL</sequence>
<comment type="caution">
    <text evidence="9">The sequence shown here is derived from an EMBL/GenBank/DDBJ whole genome shotgun (WGS) entry which is preliminary data.</text>
</comment>
<dbReference type="EC" id="2.7.1.23" evidence="8"/>
<evidence type="ECO:0000256" key="4">
    <source>
        <dbReference type="ARBA" id="ARBA00022777"/>
    </source>
</evidence>
<dbReference type="GO" id="GO:0006741">
    <property type="term" value="P:NADP+ biosynthetic process"/>
    <property type="evidence" value="ECO:0007669"/>
    <property type="project" value="UniProtKB-UniRule"/>
</dbReference>
<evidence type="ECO:0000256" key="5">
    <source>
        <dbReference type="ARBA" id="ARBA00022840"/>
    </source>
</evidence>
<keyword evidence="1 8" id="KW-0963">Cytoplasm</keyword>
<dbReference type="InterPro" id="IPR002504">
    <property type="entry name" value="NADK"/>
</dbReference>
<dbReference type="Pfam" id="PF01513">
    <property type="entry name" value="NAD_kinase"/>
    <property type="match status" value="1"/>
</dbReference>
<dbReference type="Gene3D" id="3.40.50.10330">
    <property type="entry name" value="Probable inorganic polyphosphate/atp-NAD kinase, domain 1"/>
    <property type="match status" value="1"/>
</dbReference>
<comment type="function">
    <text evidence="8">Involved in the regulation of the intracellular balance of NAD and NADP, and is a key enzyme in the biosynthesis of NADP. Catalyzes specifically the phosphorylation on 2'-hydroxyl of the adenosine moiety of NAD to yield NADP.</text>
</comment>
<dbReference type="EMBL" id="RXII01000026">
    <property type="protein sequence ID" value="RZN63048.1"/>
    <property type="molecule type" value="Genomic_DNA"/>
</dbReference>